<proteinExistence type="predicted"/>
<evidence type="ECO:0000313" key="4">
    <source>
        <dbReference type="Proteomes" id="UP000001798"/>
    </source>
</evidence>
<feature type="region of interest" description="Disordered" evidence="2">
    <location>
        <begin position="40"/>
        <end position="61"/>
    </location>
</feature>
<dbReference type="EMBL" id="CP009817">
    <property type="protein sequence ID" value="ATZ56419.1"/>
    <property type="molecule type" value="Genomic_DNA"/>
</dbReference>
<reference evidence="3 4" key="3">
    <citation type="journal article" date="2017" name="Mol. Plant Pathol.">
        <title>A gapless genome sequence of the fungus Botrytis cinerea.</title>
        <authorList>
            <person name="Van Kan J.A."/>
            <person name="Stassen J.H."/>
            <person name="Mosbach A."/>
            <person name="Van Der Lee T.A."/>
            <person name="Faino L."/>
            <person name="Farmer A.D."/>
            <person name="Papasotiriou D.G."/>
            <person name="Zhou S."/>
            <person name="Seidl M.F."/>
            <person name="Cottam E."/>
            <person name="Edel D."/>
            <person name="Hahn M."/>
            <person name="Schwartz D.C."/>
            <person name="Dietrich R.A."/>
            <person name="Widdison S."/>
            <person name="Scalliet G."/>
        </authorList>
    </citation>
    <scope>NUCLEOTIDE SEQUENCE [LARGE SCALE GENOMIC DNA]</scope>
    <source>
        <strain evidence="3 4">B05.10</strain>
    </source>
</reference>
<accession>A0A384K0N7</accession>
<gene>
    <name evidence="3" type="ORF">BCIN_13g02560</name>
</gene>
<evidence type="ECO:0000256" key="1">
    <source>
        <dbReference type="SAM" id="Coils"/>
    </source>
</evidence>
<dbReference type="VEuPathDB" id="FungiDB:Bcin13g02560"/>
<sequence length="292" mass="33942">MPSRNALDDYYMLPEPLSAWESAGYYTPNGESIATEAMFHGPSHDYPLAPVPQETEEPSPSVRRAVQEILHEAELRRKATAESFKASVWESIKNKKKNESQGSEVDRPSSVAARELSDLIRKVPSMREMEAALEKDTADLNKRREEFANQSRILKERLEEAARKQKIVDQRVKELFQKGFAASLAERALKEKVASESAAMLQREMQMLQREERMVQREEQMLQREEQVLQREDKLLEREERDLRLQMSLKGQASLLAERDKIFMNERWYAKKREANQEKKGGKPTCECEKRN</sequence>
<dbReference type="KEGG" id="bfu:BCIN_13g02560"/>
<name>A0A384K0N7_BOTFB</name>
<dbReference type="OrthoDB" id="3554113at2759"/>
<feature type="coiled-coil region" evidence="1">
    <location>
        <begin position="126"/>
        <end position="164"/>
    </location>
</feature>
<feature type="region of interest" description="Disordered" evidence="2">
    <location>
        <begin position="91"/>
        <end position="111"/>
    </location>
</feature>
<reference evidence="3 4" key="2">
    <citation type="journal article" date="2012" name="Eukaryot. Cell">
        <title>Genome update of Botrytis cinerea strains B05.10 and T4.</title>
        <authorList>
            <person name="Staats M."/>
            <person name="van Kan J.A."/>
        </authorList>
    </citation>
    <scope>NUCLEOTIDE SEQUENCE [LARGE SCALE GENOMIC DNA]</scope>
    <source>
        <strain evidence="3 4">B05.10</strain>
    </source>
</reference>
<dbReference type="AlphaFoldDB" id="A0A384K0N7"/>
<organism evidence="3 4">
    <name type="scientific">Botryotinia fuckeliana (strain B05.10)</name>
    <name type="common">Noble rot fungus</name>
    <name type="synonym">Botrytis cinerea</name>
    <dbReference type="NCBI Taxonomy" id="332648"/>
    <lineage>
        <taxon>Eukaryota</taxon>
        <taxon>Fungi</taxon>
        <taxon>Dikarya</taxon>
        <taxon>Ascomycota</taxon>
        <taxon>Pezizomycotina</taxon>
        <taxon>Leotiomycetes</taxon>
        <taxon>Helotiales</taxon>
        <taxon>Sclerotiniaceae</taxon>
        <taxon>Botrytis</taxon>
    </lineage>
</organism>
<keyword evidence="4" id="KW-1185">Reference proteome</keyword>
<evidence type="ECO:0000256" key="2">
    <source>
        <dbReference type="SAM" id="MobiDB-lite"/>
    </source>
</evidence>
<feature type="coiled-coil region" evidence="1">
    <location>
        <begin position="191"/>
        <end position="242"/>
    </location>
</feature>
<evidence type="ECO:0000313" key="3">
    <source>
        <dbReference type="EMBL" id="ATZ56419.1"/>
    </source>
</evidence>
<dbReference type="GeneID" id="5435847"/>
<keyword evidence="1" id="KW-0175">Coiled coil</keyword>
<feature type="region of interest" description="Disordered" evidence="2">
    <location>
        <begin position="273"/>
        <end position="292"/>
    </location>
</feature>
<reference evidence="3 4" key="1">
    <citation type="journal article" date="2011" name="PLoS Genet.">
        <title>Genomic analysis of the necrotrophic fungal pathogens Sclerotinia sclerotiorum and Botrytis cinerea.</title>
        <authorList>
            <person name="Amselem J."/>
            <person name="Cuomo C.A."/>
            <person name="van Kan J.A."/>
            <person name="Viaud M."/>
            <person name="Benito E.P."/>
            <person name="Couloux A."/>
            <person name="Coutinho P.M."/>
            <person name="de Vries R.P."/>
            <person name="Dyer P.S."/>
            <person name="Fillinger S."/>
            <person name="Fournier E."/>
            <person name="Gout L."/>
            <person name="Hahn M."/>
            <person name="Kohn L."/>
            <person name="Lapalu N."/>
            <person name="Plummer K.M."/>
            <person name="Pradier J.M."/>
            <person name="Quevillon E."/>
            <person name="Sharon A."/>
            <person name="Simon A."/>
            <person name="ten Have A."/>
            <person name="Tudzynski B."/>
            <person name="Tudzynski P."/>
            <person name="Wincker P."/>
            <person name="Andrew M."/>
            <person name="Anthouard V."/>
            <person name="Beever R.E."/>
            <person name="Beffa R."/>
            <person name="Benoit I."/>
            <person name="Bouzid O."/>
            <person name="Brault B."/>
            <person name="Chen Z."/>
            <person name="Choquer M."/>
            <person name="Collemare J."/>
            <person name="Cotton P."/>
            <person name="Danchin E.G."/>
            <person name="Da Silva C."/>
            <person name="Gautier A."/>
            <person name="Giraud C."/>
            <person name="Giraud T."/>
            <person name="Gonzalez C."/>
            <person name="Grossetete S."/>
            <person name="Guldener U."/>
            <person name="Henrissat B."/>
            <person name="Howlett B.J."/>
            <person name="Kodira C."/>
            <person name="Kretschmer M."/>
            <person name="Lappartient A."/>
            <person name="Leroch M."/>
            <person name="Levis C."/>
            <person name="Mauceli E."/>
            <person name="Neuveglise C."/>
            <person name="Oeser B."/>
            <person name="Pearson M."/>
            <person name="Poulain J."/>
            <person name="Poussereau N."/>
            <person name="Quesneville H."/>
            <person name="Rascle C."/>
            <person name="Schumacher J."/>
            <person name="Segurens B."/>
            <person name="Sexton A."/>
            <person name="Silva E."/>
            <person name="Sirven C."/>
            <person name="Soanes D.M."/>
            <person name="Talbot N.J."/>
            <person name="Templeton M."/>
            <person name="Yandava C."/>
            <person name="Yarden O."/>
            <person name="Zeng Q."/>
            <person name="Rollins J.A."/>
            <person name="Lebrun M.H."/>
            <person name="Dickman M."/>
        </authorList>
    </citation>
    <scope>NUCLEOTIDE SEQUENCE [LARGE SCALE GENOMIC DNA]</scope>
    <source>
        <strain evidence="3 4">B05.10</strain>
    </source>
</reference>
<dbReference type="RefSeq" id="XP_001555269.1">
    <property type="nucleotide sequence ID" value="XM_001555219.2"/>
</dbReference>
<protein>
    <submittedName>
        <fullName evidence="3">Uncharacterized protein</fullName>
    </submittedName>
</protein>
<dbReference type="Proteomes" id="UP000001798">
    <property type="component" value="Chromosome 13"/>
</dbReference>